<dbReference type="Proteomes" id="UP000053237">
    <property type="component" value="Unassembled WGS sequence"/>
</dbReference>
<comment type="caution">
    <text evidence="2">The sequence shown here is derived from an EMBL/GenBank/DDBJ whole genome shotgun (WGS) entry which is preliminary data.</text>
</comment>
<proteinExistence type="predicted"/>
<keyword evidence="1" id="KW-0812">Transmembrane</keyword>
<organism evidence="2 3">
    <name type="scientific">Albugo candida</name>
    <dbReference type="NCBI Taxonomy" id="65357"/>
    <lineage>
        <taxon>Eukaryota</taxon>
        <taxon>Sar</taxon>
        <taxon>Stramenopiles</taxon>
        <taxon>Oomycota</taxon>
        <taxon>Peronosporomycetes</taxon>
        <taxon>Albuginales</taxon>
        <taxon>Albuginaceae</taxon>
        <taxon>Albugo</taxon>
    </lineage>
</organism>
<protein>
    <submittedName>
        <fullName evidence="2">Uncharacterized protein</fullName>
    </submittedName>
</protein>
<keyword evidence="3" id="KW-1185">Reference proteome</keyword>
<dbReference type="OrthoDB" id="155535at2759"/>
<evidence type="ECO:0000313" key="2">
    <source>
        <dbReference type="EMBL" id="CCI11004.1"/>
    </source>
</evidence>
<accession>A0A024FWJ4</accession>
<feature type="transmembrane region" description="Helical" evidence="1">
    <location>
        <begin position="85"/>
        <end position="106"/>
    </location>
</feature>
<sequence>MIASGGDTKRWFFRTSTTFPIRFESEPELWLRSASNDAELRDCLTECCTGSALFIFNGVDLICGIILLVYSLYIGLNHYAAEWLYVPICLLGSFLLITVALSWFGTFSPKYSVLLPCSSNLFLLLAILEFAFAVVIFTQSAAINQFLRDHQQELKLSDKQLQRIEDSKFLPAYLFLGLFVMEIIRFGCATRLFYSRKDRLFRYRRLGALDDLEAELMEAAKEEEITKKYSNLRDNYQQKYTSKTKPCIVPVETPETIEYMV</sequence>
<evidence type="ECO:0000256" key="1">
    <source>
        <dbReference type="SAM" id="Phobius"/>
    </source>
</evidence>
<gene>
    <name evidence="2" type="ORF">BN9_122030</name>
</gene>
<dbReference type="AlphaFoldDB" id="A0A024FWJ4"/>
<dbReference type="EMBL" id="CAIX01000504">
    <property type="protein sequence ID" value="CCI11004.1"/>
    <property type="molecule type" value="Genomic_DNA"/>
</dbReference>
<name>A0A024FWJ4_9STRA</name>
<dbReference type="InParanoid" id="A0A024FWJ4"/>
<evidence type="ECO:0000313" key="3">
    <source>
        <dbReference type="Proteomes" id="UP000053237"/>
    </source>
</evidence>
<feature type="transmembrane region" description="Helical" evidence="1">
    <location>
        <begin position="51"/>
        <end position="73"/>
    </location>
</feature>
<feature type="transmembrane region" description="Helical" evidence="1">
    <location>
        <begin position="113"/>
        <end position="137"/>
    </location>
</feature>
<reference evidence="2 3" key="1">
    <citation type="submission" date="2012-05" db="EMBL/GenBank/DDBJ databases">
        <title>Recombination and specialization in a pathogen metapopulation.</title>
        <authorList>
            <person name="Gardiner A."/>
            <person name="Kemen E."/>
            <person name="Schultz-Larsen T."/>
            <person name="MacLean D."/>
            <person name="Van Oosterhout C."/>
            <person name="Jones J.D.G."/>
        </authorList>
    </citation>
    <scope>NUCLEOTIDE SEQUENCE [LARGE SCALE GENOMIC DNA]</scope>
    <source>
        <strain evidence="2 3">Ac Nc2</strain>
    </source>
</reference>
<keyword evidence="1" id="KW-1133">Transmembrane helix</keyword>
<keyword evidence="1" id="KW-0472">Membrane</keyword>
<feature type="transmembrane region" description="Helical" evidence="1">
    <location>
        <begin position="172"/>
        <end position="194"/>
    </location>
</feature>